<keyword evidence="2 9" id="KW-0813">Transport</keyword>
<evidence type="ECO:0000256" key="3">
    <source>
        <dbReference type="ARBA" id="ARBA00022692"/>
    </source>
</evidence>
<dbReference type="PANTHER" id="PTHR10110:SF126">
    <property type="entry name" value="NA(+)_H(+) EXCHANGER PROTEIN 7"/>
    <property type="match status" value="1"/>
</dbReference>
<evidence type="ECO:0000313" key="14">
    <source>
        <dbReference type="Proteomes" id="UP001497525"/>
    </source>
</evidence>
<feature type="transmembrane region" description="Helical" evidence="11">
    <location>
        <begin position="54"/>
        <end position="74"/>
    </location>
</feature>
<evidence type="ECO:0000256" key="10">
    <source>
        <dbReference type="SAM" id="MobiDB-lite"/>
    </source>
</evidence>
<keyword evidence="5" id="KW-0915">Sodium</keyword>
<evidence type="ECO:0000256" key="5">
    <source>
        <dbReference type="ARBA" id="ARBA00023053"/>
    </source>
</evidence>
<evidence type="ECO:0000259" key="12">
    <source>
        <dbReference type="Pfam" id="PF00999"/>
    </source>
</evidence>
<feature type="transmembrane region" description="Helical" evidence="11">
    <location>
        <begin position="310"/>
        <end position="328"/>
    </location>
</feature>
<feature type="transmembrane region" description="Helical" evidence="11">
    <location>
        <begin position="216"/>
        <end position="237"/>
    </location>
</feature>
<dbReference type="PANTHER" id="PTHR10110">
    <property type="entry name" value="SODIUM/HYDROGEN EXCHANGER"/>
    <property type="match status" value="1"/>
</dbReference>
<dbReference type="NCBIfam" id="TIGR00840">
    <property type="entry name" value="b_cpa1"/>
    <property type="match status" value="1"/>
</dbReference>
<evidence type="ECO:0000256" key="8">
    <source>
        <dbReference type="ARBA" id="ARBA00023201"/>
    </source>
</evidence>
<dbReference type="GO" id="GO:0005886">
    <property type="term" value="C:plasma membrane"/>
    <property type="evidence" value="ECO:0007669"/>
    <property type="project" value="TreeGrafter"/>
</dbReference>
<evidence type="ECO:0000256" key="1">
    <source>
        <dbReference type="ARBA" id="ARBA00004141"/>
    </source>
</evidence>
<protein>
    <recommendedName>
        <fullName evidence="9">Sodium/hydrogen exchanger</fullName>
    </recommendedName>
</protein>
<keyword evidence="9" id="KW-0050">Antiport</keyword>
<feature type="transmembrane region" description="Helical" evidence="11">
    <location>
        <begin position="375"/>
        <end position="399"/>
    </location>
</feature>
<feature type="region of interest" description="Disordered" evidence="10">
    <location>
        <begin position="601"/>
        <end position="638"/>
    </location>
</feature>
<evidence type="ECO:0000313" key="13">
    <source>
        <dbReference type="EMBL" id="CAL5131843.1"/>
    </source>
</evidence>
<dbReference type="GO" id="GO:0015386">
    <property type="term" value="F:potassium:proton antiporter activity"/>
    <property type="evidence" value="ECO:0007669"/>
    <property type="project" value="TreeGrafter"/>
</dbReference>
<evidence type="ECO:0000256" key="4">
    <source>
        <dbReference type="ARBA" id="ARBA00022989"/>
    </source>
</evidence>
<keyword evidence="7 11" id="KW-0472">Membrane</keyword>
<feature type="transmembrane region" description="Helical" evidence="11">
    <location>
        <begin position="86"/>
        <end position="106"/>
    </location>
</feature>
<comment type="similarity">
    <text evidence="9">Belongs to the monovalent cation:proton antiporter 1 (CPA1) transporter (TC 2.A.36) family.</text>
</comment>
<keyword evidence="4 11" id="KW-1133">Transmembrane helix</keyword>
<feature type="transmembrane region" description="Helical" evidence="11">
    <location>
        <begin position="288"/>
        <end position="304"/>
    </location>
</feature>
<keyword evidence="3 9" id="KW-0812">Transmembrane</keyword>
<dbReference type="EMBL" id="CAXLJL010000110">
    <property type="protein sequence ID" value="CAL5131843.1"/>
    <property type="molecule type" value="Genomic_DNA"/>
</dbReference>
<accession>A0AAV2T303</accession>
<evidence type="ECO:0000256" key="2">
    <source>
        <dbReference type="ARBA" id="ARBA00022448"/>
    </source>
</evidence>
<comment type="subcellular location">
    <subcellularLocation>
        <location evidence="1">Membrane</location>
        <topology evidence="1">Multi-pass membrane protein</topology>
    </subcellularLocation>
</comment>
<dbReference type="InterPro" id="IPR006153">
    <property type="entry name" value="Cation/H_exchanger_TM"/>
</dbReference>
<reference evidence="13" key="1">
    <citation type="submission" date="2024-06" db="EMBL/GenBank/DDBJ databases">
        <authorList>
            <person name="Liu X."/>
            <person name="Lenzi L."/>
            <person name="Haldenby T S."/>
            <person name="Uol C."/>
        </authorList>
    </citation>
    <scope>NUCLEOTIDE SEQUENCE</scope>
</reference>
<dbReference type="Gene3D" id="6.10.140.1330">
    <property type="match status" value="1"/>
</dbReference>
<keyword evidence="8 9" id="KW-0739">Sodium transport</keyword>
<feature type="transmembrane region" description="Helical" evidence="11">
    <location>
        <begin position="445"/>
        <end position="466"/>
    </location>
</feature>
<keyword evidence="6 9" id="KW-0406">Ion transport</keyword>
<dbReference type="PRINTS" id="PR01084">
    <property type="entry name" value="NAHEXCHNGR"/>
</dbReference>
<gene>
    <name evidence="13" type="ORF">CDAUBV1_LOCUS4384</name>
</gene>
<dbReference type="InterPro" id="IPR018422">
    <property type="entry name" value="Cation/H_exchanger_CPA1"/>
</dbReference>
<feature type="transmembrane region" description="Helical" evidence="11">
    <location>
        <begin position="121"/>
        <end position="139"/>
    </location>
</feature>
<dbReference type="AlphaFoldDB" id="A0AAV2T303"/>
<evidence type="ECO:0000256" key="11">
    <source>
        <dbReference type="SAM" id="Phobius"/>
    </source>
</evidence>
<dbReference type="GO" id="GO:0015385">
    <property type="term" value="F:sodium:proton antiporter activity"/>
    <property type="evidence" value="ECO:0007669"/>
    <property type="project" value="InterPro"/>
</dbReference>
<evidence type="ECO:0000256" key="7">
    <source>
        <dbReference type="ARBA" id="ARBA00023136"/>
    </source>
</evidence>
<evidence type="ECO:0000256" key="6">
    <source>
        <dbReference type="ARBA" id="ARBA00023065"/>
    </source>
</evidence>
<comment type="caution">
    <text evidence="13">The sequence shown here is derived from an EMBL/GenBank/DDBJ whole genome shotgun (WGS) entry which is preliminary data.</text>
</comment>
<feature type="transmembrane region" description="Helical" evidence="11">
    <location>
        <begin position="411"/>
        <end position="433"/>
    </location>
</feature>
<dbReference type="Pfam" id="PF00999">
    <property type="entry name" value="Na_H_Exchanger"/>
    <property type="match status" value="1"/>
</dbReference>
<evidence type="ECO:0000256" key="9">
    <source>
        <dbReference type="RuleBase" id="RU003722"/>
    </source>
</evidence>
<dbReference type="InterPro" id="IPR004709">
    <property type="entry name" value="NaH_exchanger"/>
</dbReference>
<feature type="transmembrane region" description="Helical" evidence="11">
    <location>
        <begin position="190"/>
        <end position="209"/>
    </location>
</feature>
<dbReference type="Proteomes" id="UP001497525">
    <property type="component" value="Unassembled WGS sequence"/>
</dbReference>
<name>A0AAV2T303_CALDB</name>
<dbReference type="GO" id="GO:0098719">
    <property type="term" value="P:sodium ion import across plasma membrane"/>
    <property type="evidence" value="ECO:0007669"/>
    <property type="project" value="TreeGrafter"/>
</dbReference>
<feature type="transmembrane region" description="Helical" evidence="11">
    <location>
        <begin position="257"/>
        <end position="281"/>
    </location>
</feature>
<proteinExistence type="inferred from homology"/>
<organism evidence="13 14">
    <name type="scientific">Calicophoron daubneyi</name>
    <name type="common">Rumen fluke</name>
    <name type="synonym">Paramphistomum daubneyi</name>
    <dbReference type="NCBI Taxonomy" id="300641"/>
    <lineage>
        <taxon>Eukaryota</taxon>
        <taxon>Metazoa</taxon>
        <taxon>Spiralia</taxon>
        <taxon>Lophotrochozoa</taxon>
        <taxon>Platyhelminthes</taxon>
        <taxon>Trematoda</taxon>
        <taxon>Digenea</taxon>
        <taxon>Plagiorchiida</taxon>
        <taxon>Pronocephalata</taxon>
        <taxon>Paramphistomoidea</taxon>
        <taxon>Paramphistomidae</taxon>
        <taxon>Calicophoron</taxon>
    </lineage>
</organism>
<dbReference type="GO" id="GO:0051453">
    <property type="term" value="P:regulation of intracellular pH"/>
    <property type="evidence" value="ECO:0007669"/>
    <property type="project" value="TreeGrafter"/>
</dbReference>
<feature type="domain" description="Cation/H+ exchanger transmembrane" evidence="12">
    <location>
        <begin position="65"/>
        <end position="471"/>
    </location>
</feature>
<sequence>MRKLNFFIDSILFIYFATTTGEAGNKTVTHEGPEREVHHLHSEIHAAKWEFEEFSVHITILLFLLVVILIKIAFHRIPYVAEYMPESLLLIIFGIVFGAIVRYAIIRGAVENTVWQLTPELFFTYLLPPVVLESSYSLYNRTFSEYLGVVLVFAVLGTVFNFLIIGFSMYGLNKIGAFGPPEIAIDLNGFLLFSSLIVAVDPVAVLAIFQDIGVELSLYYIVFGESLLNDAITVVLYEIMSAFTGQEEITGQQIGVGIASFFTVSLGGLSIGVIIGVISCLLTRIENHLSAVILILLAYFSYIITDVVGWSGIIAMIGCGIVQAAYAFHNLDRKSVTLVRKLTKLVAELSESVIFLFLGVEVVSDQLMWHWGFMLWGLLLCLFSRTVVVFGLTAIVNWVRVDNTRISFTKQLILIYGGLRGAVAFSLAVLVNADKLGEHGVYNRQLIITATLFIILFTVGFMGLTMKPLVKLLKIRLQGEQKLSLCQVLHSNVMDELLAGIEVVIGSKGRNALRDFFMRLDEKYIRRFLQRDPATYDHKLLKTNEKIALKIHIASMQPDRVDRILGNVPETLKNRYLTSAYSGLSFSGMLPGNWSEQSLQNAQYRPSRPYVKSATSRRRTTSGASNPTRDETVEFSQCMRSSRNVSIARYENRQLDFDETLKDVIRSRDRAIRQSYVTTPGLNMGTYNQAYIPEEEEISDLRESEGDEMNDQQPRDLESRISSVAHIPHVVVAYTNEKNSDHDRTDPGAK</sequence>
<feature type="transmembrane region" description="Helical" evidence="11">
    <location>
        <begin position="146"/>
        <end position="170"/>
    </location>
</feature>